<dbReference type="PROSITE" id="PS00393">
    <property type="entry name" value="PEPCASE_2"/>
    <property type="match status" value="1"/>
</dbReference>
<reference evidence="5" key="1">
    <citation type="journal article" date="2019" name="Int. J. Syst. Evol. Microbiol.">
        <title>The Global Catalogue of Microorganisms (GCM) 10K type strain sequencing project: providing services to taxonomists for standard genome sequencing and annotation.</title>
        <authorList>
            <consortium name="The Broad Institute Genomics Platform"/>
            <consortium name="The Broad Institute Genome Sequencing Center for Infectious Disease"/>
            <person name="Wu L."/>
            <person name="Ma J."/>
        </authorList>
    </citation>
    <scope>NUCLEOTIDE SEQUENCE [LARGE SCALE GENOMIC DNA]</scope>
    <source>
        <strain evidence="5">JCM 18326</strain>
    </source>
</reference>
<protein>
    <recommendedName>
        <fullName evidence="2">Phosphoenolpyruvate carboxylase</fullName>
    </recommendedName>
</protein>
<feature type="active site" evidence="3">
    <location>
        <position position="587"/>
    </location>
</feature>
<dbReference type="Pfam" id="PF00311">
    <property type="entry name" value="PEPcase"/>
    <property type="match status" value="1"/>
</dbReference>
<organism evidence="4 5">
    <name type="scientific">Algivirga pacifica</name>
    <dbReference type="NCBI Taxonomy" id="1162670"/>
    <lineage>
        <taxon>Bacteria</taxon>
        <taxon>Pseudomonadati</taxon>
        <taxon>Bacteroidota</taxon>
        <taxon>Cytophagia</taxon>
        <taxon>Cytophagales</taxon>
        <taxon>Flammeovirgaceae</taxon>
        <taxon>Algivirga</taxon>
    </lineage>
</organism>
<name>A0ABP9DLS0_9BACT</name>
<dbReference type="PRINTS" id="PR00150">
    <property type="entry name" value="PEPCARBXLASE"/>
</dbReference>
<keyword evidence="5" id="KW-1185">Reference proteome</keyword>
<dbReference type="RefSeq" id="WP_345375102.1">
    <property type="nucleotide sequence ID" value="NZ_BAABJX010000067.1"/>
</dbReference>
<comment type="function">
    <text evidence="1">Forms oxaloacetate, a four-carbon dicarboxylic acid source for the tricarboxylic acid cycle.</text>
</comment>
<dbReference type="InterPro" id="IPR021135">
    <property type="entry name" value="PEP_COase"/>
</dbReference>
<evidence type="ECO:0000256" key="2">
    <source>
        <dbReference type="ARBA" id="ARBA00022419"/>
    </source>
</evidence>
<dbReference type="InterPro" id="IPR015813">
    <property type="entry name" value="Pyrv/PenolPyrv_kinase-like_dom"/>
</dbReference>
<dbReference type="Proteomes" id="UP001500298">
    <property type="component" value="Unassembled WGS sequence"/>
</dbReference>
<comment type="caution">
    <text evidence="4">The sequence shown here is derived from an EMBL/GenBank/DDBJ whole genome shotgun (WGS) entry which is preliminary data.</text>
</comment>
<sequence>MKQNKTVSILNEVQDKIGKPYKDLEFLLQCLKEVLEENGEKELAKNIPWINSNPTLKKETVNSKLIQLYSLCFQLLNTVEENGAVQQRRTKESEESFTAINGLWGERIKSLKEAGLTETQIAKHLKNIMIEPVLTAHPTEAKRTTILEHNRTIYLQLLKRENQMYTQFEQNENREQIKTMLDTLWKTGEIYIEKPQVQDELRNIMHYLTNVFNKALPILDRRLQQAWVENGFSPKTIAKVSDRPRISFGDWVGGDRDGHPFVTADVTRETLKALRLNAIIIVRSALVDLIGKVSYSLKVEDTTKEFQARLKVMLEETGEDGLNAYNRNKGEAFRQFIALCLLKLPLMADGEHNMALSERNYSYFYSKDLKNDLILLQEAIVKIGAERGAYSYVNDAIRVIDTYGFHLAKLDVRQNSSFHDKAISQLMKAASMESNNFAEWNEERRLVFLNSELQSSRPFTHPNMKLEKEAQTVTECYNTIAEQVNKYGLNGIGVFIVSMTRNVSDLLSVYLLCREAGLTIQTEEGLVCKIPVVPLFETIDDLQASPQIMQGFLDHPITKRSLEYQRQLHGWDKPRQMVMVGYSDSNKDGGTLASQWSLNFAQYRLTEVGKNRDMYVHFFHGKGGSISRGAGPTNWFIQALPHSAVSGFMRLTEQGETIEQKYANMMNASYNLELLMAGTAAATIKDKYSERTLYPYSKIFSWMAEHSKVLYTELLNHPNFIQYFSEATPIDAIESSRIGSRPARRTGKRTLGDLRAIPWVFSWNQSRCNLTSWYGVGSTLEKLKKDKPEDYKRLKEGLKTDPLLRYVFTNVDTSLAATDEHIMEAYAELVTDAKAKKAILKLLTTELSKTRKMLVELLERPFEERRQNHYYSNLLRSEALRLLHEKQIALLQEWRQLKNAEPESKKTEETLFNLLGSINAIASALRTTG</sequence>
<evidence type="ECO:0000256" key="1">
    <source>
        <dbReference type="ARBA" id="ARBA00003670"/>
    </source>
</evidence>
<dbReference type="SUPFAM" id="SSF51621">
    <property type="entry name" value="Phosphoenolpyruvate/pyruvate domain"/>
    <property type="match status" value="1"/>
</dbReference>
<proteinExistence type="predicted"/>
<accession>A0ABP9DLS0</accession>
<evidence type="ECO:0000313" key="4">
    <source>
        <dbReference type="EMBL" id="GAA4851403.1"/>
    </source>
</evidence>
<dbReference type="EMBL" id="BAABJX010000067">
    <property type="protein sequence ID" value="GAA4851403.1"/>
    <property type="molecule type" value="Genomic_DNA"/>
</dbReference>
<dbReference type="PANTHER" id="PTHR30523:SF32">
    <property type="entry name" value="PHOSPHOENOLPYRUVATE CARBOXYLASE"/>
    <property type="match status" value="1"/>
</dbReference>
<evidence type="ECO:0000313" key="5">
    <source>
        <dbReference type="Proteomes" id="UP001500298"/>
    </source>
</evidence>
<dbReference type="PANTHER" id="PTHR30523">
    <property type="entry name" value="PHOSPHOENOLPYRUVATE CARBOXYLASE"/>
    <property type="match status" value="1"/>
</dbReference>
<gene>
    <name evidence="4" type="ORF">GCM10023331_40020</name>
</gene>
<dbReference type="InterPro" id="IPR033129">
    <property type="entry name" value="PEPCASE_His_AS"/>
</dbReference>
<evidence type="ECO:0000256" key="3">
    <source>
        <dbReference type="PROSITE-ProRule" id="PRU10112"/>
    </source>
</evidence>